<dbReference type="EMBL" id="GDKF01005785">
    <property type="protein sequence ID" value="JAT72837.1"/>
    <property type="molecule type" value="Transcribed_RNA"/>
</dbReference>
<dbReference type="InterPro" id="IPR019410">
    <property type="entry name" value="Methyltransf_16"/>
</dbReference>
<dbReference type="Pfam" id="PF10294">
    <property type="entry name" value="Methyltransf_16"/>
    <property type="match status" value="1"/>
</dbReference>
<reference evidence="1" key="1">
    <citation type="submission" date="2015-08" db="EMBL/GenBank/DDBJ databases">
        <authorList>
            <person name="Babu N.S."/>
            <person name="Beckwith C.J."/>
            <person name="Beseler K.G."/>
            <person name="Brison A."/>
            <person name="Carone J.V."/>
            <person name="Caskin T.P."/>
            <person name="Diamond M."/>
            <person name="Durham M.E."/>
            <person name="Foxe J.M."/>
            <person name="Go M."/>
            <person name="Henderson B.A."/>
            <person name="Jones I.B."/>
            <person name="McGettigan J.A."/>
            <person name="Micheletti S.J."/>
            <person name="Nasrallah M.E."/>
            <person name="Ortiz D."/>
            <person name="Piller C.R."/>
            <person name="Privatt S.R."/>
            <person name="Schneider S.L."/>
            <person name="Sharp S."/>
            <person name="Smith T.C."/>
            <person name="Stanton J.D."/>
            <person name="Ullery H.E."/>
            <person name="Wilson R.J."/>
            <person name="Serrano M.G."/>
            <person name="Buck G."/>
            <person name="Lee V."/>
            <person name="Wang Y."/>
            <person name="Carvalho R."/>
            <person name="Voegtly L."/>
            <person name="Shi R."/>
            <person name="Duckworth R."/>
            <person name="Johnson A."/>
            <person name="Loviza R."/>
            <person name="Walstead R."/>
            <person name="Shah Z."/>
            <person name="Kiflezghi M."/>
            <person name="Wade K."/>
            <person name="Ball S.L."/>
            <person name="Bradley K.W."/>
            <person name="Asai D.J."/>
            <person name="Bowman C.A."/>
            <person name="Russell D.A."/>
            <person name="Pope W.H."/>
            <person name="Jacobs-Sera D."/>
            <person name="Hendrix R.W."/>
            <person name="Hatfull G.F."/>
        </authorList>
    </citation>
    <scope>NUCLEOTIDE SEQUENCE</scope>
</reference>
<dbReference type="PANTHER" id="PTHR14614:SF157">
    <property type="entry name" value="METHYLTRANSFERASE TYPE 12 DOMAIN-CONTAINING PROTEIN"/>
    <property type="match status" value="1"/>
</dbReference>
<gene>
    <name evidence="1" type="ORF">g.101016</name>
</gene>
<dbReference type="SUPFAM" id="SSF53335">
    <property type="entry name" value="S-adenosyl-L-methionine-dependent methyltransferases"/>
    <property type="match status" value="1"/>
</dbReference>
<evidence type="ECO:0000313" key="1">
    <source>
        <dbReference type="EMBL" id="JAT72837.1"/>
    </source>
</evidence>
<name>A0A1D2A0Y6_AUXPR</name>
<protein>
    <recommendedName>
        <fullName evidence="2">Protein N-lysine methyltransferase METTL21A</fullName>
    </recommendedName>
</protein>
<dbReference type="Gene3D" id="3.40.50.150">
    <property type="entry name" value="Vaccinia Virus protein VP39"/>
    <property type="match status" value="1"/>
</dbReference>
<accession>A0A1D2A0Y6</accession>
<dbReference type="AlphaFoldDB" id="A0A1D2A0Y6"/>
<dbReference type="InterPro" id="IPR029063">
    <property type="entry name" value="SAM-dependent_MTases_sf"/>
</dbReference>
<sequence length="366" mass="38592">MAQPADEADFLELLIASERVEEWLEVVQNATLSDTRLIRALKDMLEAVIAKEAYVEEARHSRVASRLTAMLKRIGPDQEEAADLAADIIAACSGSAAASGGVVQARYAGGVSITLMEGALGDGVGARLWVAAHILNRLLAAHPDMVAGRSVLELGAGCGACGLAAARLGAARVVLTDYLDAVLLCLVTSMHLTLGEGPGEGAPQKRRALMAAEAATEGWEAGCAAVRFLDWNAARGPVRAASSEPPPPSVAPPMGPADERFEVILGTDILYEGWMAASVAAVLEERLAEGGGALICCAVREQAIFTEFEAEVASRAMRLTSHPAQPQPQDMGVKGREWDYEGGFRLMIIDRPGSPWAGAEQLRLES</sequence>
<dbReference type="PANTHER" id="PTHR14614">
    <property type="entry name" value="HEPATOCELLULAR CARCINOMA-ASSOCIATED ANTIGEN"/>
    <property type="match status" value="1"/>
</dbReference>
<proteinExistence type="predicted"/>
<evidence type="ECO:0008006" key="2">
    <source>
        <dbReference type="Google" id="ProtNLM"/>
    </source>
</evidence>
<organism evidence="1">
    <name type="scientific">Auxenochlorella protothecoides</name>
    <name type="common">Green microalga</name>
    <name type="synonym">Chlorella protothecoides</name>
    <dbReference type="NCBI Taxonomy" id="3075"/>
    <lineage>
        <taxon>Eukaryota</taxon>
        <taxon>Viridiplantae</taxon>
        <taxon>Chlorophyta</taxon>
        <taxon>core chlorophytes</taxon>
        <taxon>Trebouxiophyceae</taxon>
        <taxon>Chlorellales</taxon>
        <taxon>Chlorellaceae</taxon>
        <taxon>Auxenochlorella</taxon>
    </lineage>
</organism>